<dbReference type="Gramene" id="ONK80529">
    <property type="protein sequence ID" value="ONK80529"/>
    <property type="gene ID" value="A4U43_C01F18850"/>
</dbReference>
<reference evidence="3" key="1">
    <citation type="journal article" date="2017" name="Nat. Commun.">
        <title>The asparagus genome sheds light on the origin and evolution of a young Y chromosome.</title>
        <authorList>
            <person name="Harkess A."/>
            <person name="Zhou J."/>
            <person name="Xu C."/>
            <person name="Bowers J.E."/>
            <person name="Van der Hulst R."/>
            <person name="Ayyampalayam S."/>
            <person name="Mercati F."/>
            <person name="Riccardi P."/>
            <person name="McKain M.R."/>
            <person name="Kakrana A."/>
            <person name="Tang H."/>
            <person name="Ray J."/>
            <person name="Groenendijk J."/>
            <person name="Arikit S."/>
            <person name="Mathioni S.M."/>
            <person name="Nakano M."/>
            <person name="Shan H."/>
            <person name="Telgmann-Rauber A."/>
            <person name="Kanno A."/>
            <person name="Yue Z."/>
            <person name="Chen H."/>
            <person name="Li W."/>
            <person name="Chen Y."/>
            <person name="Xu X."/>
            <person name="Zhang Y."/>
            <person name="Luo S."/>
            <person name="Chen H."/>
            <person name="Gao J."/>
            <person name="Mao Z."/>
            <person name="Pires J.C."/>
            <person name="Luo M."/>
            <person name="Kudrna D."/>
            <person name="Wing R.A."/>
            <person name="Meyers B.C."/>
            <person name="Yi K."/>
            <person name="Kong H."/>
            <person name="Lavrijsen P."/>
            <person name="Sunseri F."/>
            <person name="Falavigna A."/>
            <person name="Ye Y."/>
            <person name="Leebens-Mack J.H."/>
            <person name="Chen G."/>
        </authorList>
    </citation>
    <scope>NUCLEOTIDE SEQUENCE [LARGE SCALE GENOMIC DNA]</scope>
    <source>
        <strain evidence="3">cv. DH0086</strain>
    </source>
</reference>
<keyword evidence="1" id="KW-1133">Transmembrane helix</keyword>
<evidence type="ECO:0000313" key="3">
    <source>
        <dbReference type="Proteomes" id="UP000243459"/>
    </source>
</evidence>
<dbReference type="Proteomes" id="UP000243459">
    <property type="component" value="Chromosome 1"/>
</dbReference>
<keyword evidence="3" id="KW-1185">Reference proteome</keyword>
<feature type="transmembrane region" description="Helical" evidence="1">
    <location>
        <begin position="6"/>
        <end position="29"/>
    </location>
</feature>
<keyword evidence="1" id="KW-0472">Membrane</keyword>
<protein>
    <submittedName>
        <fullName evidence="2">Uncharacterized protein</fullName>
    </submittedName>
</protein>
<name>A0A5P1FU45_ASPOF</name>
<keyword evidence="1" id="KW-0812">Transmembrane</keyword>
<dbReference type="AlphaFoldDB" id="A0A5P1FU45"/>
<accession>A0A5P1FU45</accession>
<sequence>MPLHYSVPIAATFAPVIGVSAASIALAIYERDSLGQHGSRPKKKKNCEQAQVRSHASSLRDFKGLVANDPKAELELDTLCPVRLVMTQ</sequence>
<evidence type="ECO:0000256" key="1">
    <source>
        <dbReference type="SAM" id="Phobius"/>
    </source>
</evidence>
<organism evidence="2 3">
    <name type="scientific">Asparagus officinalis</name>
    <name type="common">Garden asparagus</name>
    <dbReference type="NCBI Taxonomy" id="4686"/>
    <lineage>
        <taxon>Eukaryota</taxon>
        <taxon>Viridiplantae</taxon>
        <taxon>Streptophyta</taxon>
        <taxon>Embryophyta</taxon>
        <taxon>Tracheophyta</taxon>
        <taxon>Spermatophyta</taxon>
        <taxon>Magnoliopsida</taxon>
        <taxon>Liliopsida</taxon>
        <taxon>Asparagales</taxon>
        <taxon>Asparagaceae</taxon>
        <taxon>Asparagoideae</taxon>
        <taxon>Asparagus</taxon>
    </lineage>
</organism>
<proteinExistence type="predicted"/>
<evidence type="ECO:0000313" key="2">
    <source>
        <dbReference type="EMBL" id="ONK80529.1"/>
    </source>
</evidence>
<gene>
    <name evidence="2" type="ORF">A4U43_C01F18850</name>
</gene>
<dbReference type="EMBL" id="CM007381">
    <property type="protein sequence ID" value="ONK80529.1"/>
    <property type="molecule type" value="Genomic_DNA"/>
</dbReference>